<reference evidence="2" key="1">
    <citation type="journal article" date="2022" name="Mol. Ecol. Resour.">
        <title>The genomes of chicory, endive, great burdock and yacon provide insights into Asteraceae palaeo-polyploidization history and plant inulin production.</title>
        <authorList>
            <person name="Fan W."/>
            <person name="Wang S."/>
            <person name="Wang H."/>
            <person name="Wang A."/>
            <person name="Jiang F."/>
            <person name="Liu H."/>
            <person name="Zhao H."/>
            <person name="Xu D."/>
            <person name="Zhang Y."/>
        </authorList>
    </citation>
    <scope>NUCLEOTIDE SEQUENCE [LARGE SCALE GENOMIC DNA]</scope>
    <source>
        <strain evidence="2">cv. Punajuju</strain>
    </source>
</reference>
<dbReference type="Proteomes" id="UP001055811">
    <property type="component" value="Linkage Group LG05"/>
</dbReference>
<keyword evidence="2" id="KW-1185">Reference proteome</keyword>
<accession>A0ACB9CXB4</accession>
<evidence type="ECO:0000313" key="2">
    <source>
        <dbReference type="Proteomes" id="UP001055811"/>
    </source>
</evidence>
<comment type="caution">
    <text evidence="1">The sequence shown here is derived from an EMBL/GenBank/DDBJ whole genome shotgun (WGS) entry which is preliminary data.</text>
</comment>
<name>A0ACB9CXB4_CICIN</name>
<evidence type="ECO:0000313" key="1">
    <source>
        <dbReference type="EMBL" id="KAI3738969.1"/>
    </source>
</evidence>
<organism evidence="1 2">
    <name type="scientific">Cichorium intybus</name>
    <name type="common">Chicory</name>
    <dbReference type="NCBI Taxonomy" id="13427"/>
    <lineage>
        <taxon>Eukaryota</taxon>
        <taxon>Viridiplantae</taxon>
        <taxon>Streptophyta</taxon>
        <taxon>Embryophyta</taxon>
        <taxon>Tracheophyta</taxon>
        <taxon>Spermatophyta</taxon>
        <taxon>Magnoliopsida</taxon>
        <taxon>eudicotyledons</taxon>
        <taxon>Gunneridae</taxon>
        <taxon>Pentapetalae</taxon>
        <taxon>asterids</taxon>
        <taxon>campanulids</taxon>
        <taxon>Asterales</taxon>
        <taxon>Asteraceae</taxon>
        <taxon>Cichorioideae</taxon>
        <taxon>Cichorieae</taxon>
        <taxon>Cichoriinae</taxon>
        <taxon>Cichorium</taxon>
    </lineage>
</organism>
<dbReference type="EMBL" id="CM042013">
    <property type="protein sequence ID" value="KAI3738969.1"/>
    <property type="molecule type" value="Genomic_DNA"/>
</dbReference>
<reference evidence="1 2" key="2">
    <citation type="journal article" date="2022" name="Mol. Ecol. Resour.">
        <title>The genomes of chicory, endive, great burdock and yacon provide insights into Asteraceae paleo-polyploidization history and plant inulin production.</title>
        <authorList>
            <person name="Fan W."/>
            <person name="Wang S."/>
            <person name="Wang H."/>
            <person name="Wang A."/>
            <person name="Jiang F."/>
            <person name="Liu H."/>
            <person name="Zhao H."/>
            <person name="Xu D."/>
            <person name="Zhang Y."/>
        </authorList>
    </citation>
    <scope>NUCLEOTIDE SEQUENCE [LARGE SCALE GENOMIC DNA]</scope>
    <source>
        <strain evidence="2">cv. Punajuju</strain>
        <tissue evidence="1">Leaves</tissue>
    </source>
</reference>
<protein>
    <submittedName>
        <fullName evidence="1">Uncharacterized protein</fullName>
    </submittedName>
</protein>
<proteinExistence type="predicted"/>
<sequence length="96" mass="10249">MTALPPPSCTIYSNSLKKFLNLSINWIEKELRNKPKANAQLDGENDGGKAMVSVGKAMEKEDGDGVTGGQRGGRRRTVMGVTELGGLKARTNDTLG</sequence>
<gene>
    <name evidence="1" type="ORF">L2E82_29284</name>
</gene>